<dbReference type="Gene3D" id="1.10.720.60">
    <property type="match status" value="1"/>
</dbReference>
<accession>A0A1I7X3G4</accession>
<reference evidence="6" key="1">
    <citation type="submission" date="2016-11" db="UniProtKB">
        <authorList>
            <consortium name="WormBaseParasite"/>
        </authorList>
    </citation>
    <scope>IDENTIFICATION</scope>
</reference>
<keyword evidence="1" id="KW-0028">Amino-acid biosynthesis</keyword>
<evidence type="ECO:0000256" key="2">
    <source>
        <dbReference type="ARBA" id="ARBA00022801"/>
    </source>
</evidence>
<dbReference type="SUPFAM" id="SSF56784">
    <property type="entry name" value="HAD-like"/>
    <property type="match status" value="1"/>
</dbReference>
<dbReference type="GO" id="GO:0000287">
    <property type="term" value="F:magnesium ion binding"/>
    <property type="evidence" value="ECO:0007669"/>
    <property type="project" value="InterPro"/>
</dbReference>
<dbReference type="InterPro" id="IPR023214">
    <property type="entry name" value="HAD_sf"/>
</dbReference>
<keyword evidence="2" id="KW-0378">Hydrolase</keyword>
<dbReference type="NCBIfam" id="TIGR01691">
    <property type="entry name" value="enolase-ppase"/>
    <property type="match status" value="1"/>
</dbReference>
<dbReference type="NCBIfam" id="TIGR01549">
    <property type="entry name" value="HAD-SF-IA-v1"/>
    <property type="match status" value="1"/>
</dbReference>
<organism evidence="5 6">
    <name type="scientific">Heterorhabditis bacteriophora</name>
    <name type="common">Entomopathogenic nematode worm</name>
    <dbReference type="NCBI Taxonomy" id="37862"/>
    <lineage>
        <taxon>Eukaryota</taxon>
        <taxon>Metazoa</taxon>
        <taxon>Ecdysozoa</taxon>
        <taxon>Nematoda</taxon>
        <taxon>Chromadorea</taxon>
        <taxon>Rhabditida</taxon>
        <taxon>Rhabditina</taxon>
        <taxon>Rhabditomorpha</taxon>
        <taxon>Strongyloidea</taxon>
        <taxon>Heterorhabditidae</taxon>
        <taxon>Heterorhabditis</taxon>
    </lineage>
</organism>
<dbReference type="Gene3D" id="3.40.50.1000">
    <property type="entry name" value="HAD superfamily/HAD-like"/>
    <property type="match status" value="1"/>
</dbReference>
<evidence type="ECO:0000256" key="1">
    <source>
        <dbReference type="ARBA" id="ARBA00022605"/>
    </source>
</evidence>
<dbReference type="PANTHER" id="PTHR20371">
    <property type="entry name" value="ENOLASE-PHOSPHATASE E1"/>
    <property type="match status" value="1"/>
</dbReference>
<dbReference type="InterPro" id="IPR023943">
    <property type="entry name" value="Enolase-ppase_E1"/>
</dbReference>
<dbReference type="Proteomes" id="UP000095283">
    <property type="component" value="Unplaced"/>
</dbReference>
<dbReference type="InterPro" id="IPR036412">
    <property type="entry name" value="HAD-like_sf"/>
</dbReference>
<name>A0A1I7X3G4_HETBA</name>
<feature type="signal peptide" evidence="4">
    <location>
        <begin position="1"/>
        <end position="18"/>
    </location>
</feature>
<dbReference type="GO" id="GO:0019509">
    <property type="term" value="P:L-methionine salvage from methylthioadenosine"/>
    <property type="evidence" value="ECO:0007669"/>
    <property type="project" value="InterPro"/>
</dbReference>
<dbReference type="AlphaFoldDB" id="A0A1I7X3G4"/>
<evidence type="ECO:0000313" key="6">
    <source>
        <dbReference type="WBParaSite" id="Hba_12013"/>
    </source>
</evidence>
<dbReference type="PANTHER" id="PTHR20371:SF1">
    <property type="entry name" value="ENOLASE-PHOSPHATASE E1"/>
    <property type="match status" value="1"/>
</dbReference>
<protein>
    <submittedName>
        <fullName evidence="6">2,3-diketo-5-methylthio-1-phosphopentane phosphatase</fullName>
    </submittedName>
</protein>
<keyword evidence="5" id="KW-1185">Reference proteome</keyword>
<evidence type="ECO:0000313" key="5">
    <source>
        <dbReference type="Proteomes" id="UP000095283"/>
    </source>
</evidence>
<sequence>MVNLFLLPFLISLRSTDQFIFEDSLFPYAFENVLRYITDHFDEVDVQKVILELRSLAVDQSKTDSNVRIIRTEKLECIEDVTYNVRYWIKLDKKFTPMKTLQGLIWEEAYERGDVKGHVYPDVLPVLEKLNVPIFIYSSGSVHAQKLLFSHSINGDMTKIISGYFDTNIGLKGDSDSYLKICKAIKMNPTDVLFLTDVEAEARAARISGLQSKIIVRNGNAPLSDDAKRDFDAIELLDAIL</sequence>
<evidence type="ECO:0000256" key="4">
    <source>
        <dbReference type="SAM" id="SignalP"/>
    </source>
</evidence>
<dbReference type="GO" id="GO:0043874">
    <property type="term" value="F:acireductone synthase activity"/>
    <property type="evidence" value="ECO:0007669"/>
    <property type="project" value="InterPro"/>
</dbReference>
<evidence type="ECO:0000256" key="3">
    <source>
        <dbReference type="ARBA" id="ARBA00023167"/>
    </source>
</evidence>
<dbReference type="WBParaSite" id="Hba_12013">
    <property type="protein sequence ID" value="Hba_12013"/>
    <property type="gene ID" value="Hba_12013"/>
</dbReference>
<keyword evidence="4" id="KW-0732">Signal</keyword>
<keyword evidence="3" id="KW-0486">Methionine biosynthesis</keyword>
<dbReference type="InterPro" id="IPR006439">
    <property type="entry name" value="HAD-SF_hydro_IA"/>
</dbReference>
<proteinExistence type="predicted"/>
<feature type="chain" id="PRO_5009310952" evidence="4">
    <location>
        <begin position="19"/>
        <end position="241"/>
    </location>
</feature>